<protein>
    <submittedName>
        <fullName evidence="1">Uncharacterized protein</fullName>
    </submittedName>
</protein>
<comment type="caution">
    <text evidence="1">The sequence shown here is derived from an EMBL/GenBank/DDBJ whole genome shotgun (WGS) entry which is preliminary data.</text>
</comment>
<dbReference type="AlphaFoldDB" id="A0AAD6XCH3"/>
<accession>A0AAD6XCH3</accession>
<evidence type="ECO:0000313" key="1">
    <source>
        <dbReference type="EMBL" id="KAJ7044872.1"/>
    </source>
</evidence>
<organism evidence="1 2">
    <name type="scientific">Mycena alexandri</name>
    <dbReference type="NCBI Taxonomy" id="1745969"/>
    <lineage>
        <taxon>Eukaryota</taxon>
        <taxon>Fungi</taxon>
        <taxon>Dikarya</taxon>
        <taxon>Basidiomycota</taxon>
        <taxon>Agaricomycotina</taxon>
        <taxon>Agaricomycetes</taxon>
        <taxon>Agaricomycetidae</taxon>
        <taxon>Agaricales</taxon>
        <taxon>Marasmiineae</taxon>
        <taxon>Mycenaceae</taxon>
        <taxon>Mycena</taxon>
    </lineage>
</organism>
<sequence>MRFACPGPVALAGVDAPLGGRLRKAHAHPPPPPAALALVPCPGVPVPPSNSGVVPPFPLPNPPPGVLGVTGRLPPTFMIPRGPAPPSGAVLTLCRPPLLKRRETEAVAVLAAACGRGGGERGRNWRGRGAGGGGGLGASSNILLNALRASFALHPPPRHLPFPFPLPLGPPSSAACASSHASCTEHPSSELCGLSSGLSDGSVLMMVEALGWCVAYPLPPRCA</sequence>
<dbReference type="Proteomes" id="UP001218188">
    <property type="component" value="Unassembled WGS sequence"/>
</dbReference>
<proteinExistence type="predicted"/>
<reference evidence="1" key="1">
    <citation type="submission" date="2023-03" db="EMBL/GenBank/DDBJ databases">
        <title>Massive genome expansion in bonnet fungi (Mycena s.s.) driven by repeated elements and novel gene families across ecological guilds.</title>
        <authorList>
            <consortium name="Lawrence Berkeley National Laboratory"/>
            <person name="Harder C.B."/>
            <person name="Miyauchi S."/>
            <person name="Viragh M."/>
            <person name="Kuo A."/>
            <person name="Thoen E."/>
            <person name="Andreopoulos B."/>
            <person name="Lu D."/>
            <person name="Skrede I."/>
            <person name="Drula E."/>
            <person name="Henrissat B."/>
            <person name="Morin E."/>
            <person name="Kohler A."/>
            <person name="Barry K."/>
            <person name="LaButti K."/>
            <person name="Morin E."/>
            <person name="Salamov A."/>
            <person name="Lipzen A."/>
            <person name="Mereny Z."/>
            <person name="Hegedus B."/>
            <person name="Baldrian P."/>
            <person name="Stursova M."/>
            <person name="Weitz H."/>
            <person name="Taylor A."/>
            <person name="Grigoriev I.V."/>
            <person name="Nagy L.G."/>
            <person name="Martin F."/>
            <person name="Kauserud H."/>
        </authorList>
    </citation>
    <scope>NUCLEOTIDE SEQUENCE</scope>
    <source>
        <strain evidence="1">CBHHK200</strain>
    </source>
</reference>
<gene>
    <name evidence="1" type="ORF">C8F04DRAFT_1069835</name>
</gene>
<name>A0AAD6XCH3_9AGAR</name>
<keyword evidence="2" id="KW-1185">Reference proteome</keyword>
<dbReference type="EMBL" id="JARJCM010000006">
    <property type="protein sequence ID" value="KAJ7044872.1"/>
    <property type="molecule type" value="Genomic_DNA"/>
</dbReference>
<evidence type="ECO:0000313" key="2">
    <source>
        <dbReference type="Proteomes" id="UP001218188"/>
    </source>
</evidence>